<organism evidence="2 3">
    <name type="scientific">Massilia aurea</name>
    <dbReference type="NCBI Taxonomy" id="373040"/>
    <lineage>
        <taxon>Bacteria</taxon>
        <taxon>Pseudomonadati</taxon>
        <taxon>Pseudomonadota</taxon>
        <taxon>Betaproteobacteria</taxon>
        <taxon>Burkholderiales</taxon>
        <taxon>Oxalobacteraceae</taxon>
        <taxon>Telluria group</taxon>
        <taxon>Massilia</taxon>
    </lineage>
</organism>
<feature type="signal peptide" evidence="1">
    <location>
        <begin position="1"/>
        <end position="48"/>
    </location>
</feature>
<evidence type="ECO:0000256" key="1">
    <source>
        <dbReference type="SAM" id="SignalP"/>
    </source>
</evidence>
<evidence type="ECO:0008006" key="4">
    <source>
        <dbReference type="Google" id="ProtNLM"/>
    </source>
</evidence>
<reference evidence="2 3" key="1">
    <citation type="submission" date="2020-08" db="EMBL/GenBank/DDBJ databases">
        <title>The Agave Microbiome: Exploring the role of microbial communities in plant adaptations to desert environments.</title>
        <authorList>
            <person name="Partida-Martinez L.P."/>
        </authorList>
    </citation>
    <scope>NUCLEOTIDE SEQUENCE [LARGE SCALE GENOMIC DNA]</scope>
    <source>
        <strain evidence="2 3">AT3.2</strain>
    </source>
</reference>
<evidence type="ECO:0000313" key="3">
    <source>
        <dbReference type="Proteomes" id="UP000540787"/>
    </source>
</evidence>
<dbReference type="SUPFAM" id="SSF81901">
    <property type="entry name" value="HCP-like"/>
    <property type="match status" value="1"/>
</dbReference>
<evidence type="ECO:0000313" key="2">
    <source>
        <dbReference type="EMBL" id="MBB6134852.1"/>
    </source>
</evidence>
<protein>
    <recommendedName>
        <fullName evidence="4">Sel1 repeat family protein</fullName>
    </recommendedName>
</protein>
<proteinExistence type="predicted"/>
<dbReference type="Proteomes" id="UP000540787">
    <property type="component" value="Unassembled WGS sequence"/>
</dbReference>
<feature type="chain" id="PRO_5031491377" description="Sel1 repeat family protein" evidence="1">
    <location>
        <begin position="49"/>
        <end position="264"/>
    </location>
</feature>
<dbReference type="EMBL" id="JACHBX010000003">
    <property type="protein sequence ID" value="MBB6134852.1"/>
    <property type="molecule type" value="Genomic_DNA"/>
</dbReference>
<dbReference type="RefSeq" id="WP_229424774.1">
    <property type="nucleotide sequence ID" value="NZ_JACHBX010000003.1"/>
</dbReference>
<dbReference type="AlphaFoldDB" id="A0A7W9X1N1"/>
<name>A0A7W9X1N1_9BURK</name>
<sequence length="264" mass="28965">MPALSFLRLSPAVKGGYDAPSSACHFLRMPMKRFLLCLSLTIASTAYAGELEDANALFEKKDYAGALKLYTKLANAGNPQAQQQLGQMYWYGEAGTVDEAAAKALFEKSAAKGNKVAAQSLVVMEERVTKRAEIDYWIKGYDGAELQSGEYRCPSPRIPAVSKVNDEIDRVNKLVTGWQDCYNKMVTNLNAQSPLTKKIPADIAKLMNKQEADASAAYLEQVRQNIAEGAKVNSKMILADFAAWRNATEAFINQHNAVVKKASN</sequence>
<keyword evidence="1" id="KW-0732">Signal</keyword>
<comment type="caution">
    <text evidence="2">The sequence shown here is derived from an EMBL/GenBank/DDBJ whole genome shotgun (WGS) entry which is preliminary data.</text>
</comment>
<keyword evidence="3" id="KW-1185">Reference proteome</keyword>
<accession>A0A7W9X1N1</accession>
<gene>
    <name evidence="2" type="ORF">HD842_003010</name>
</gene>
<dbReference type="InterPro" id="IPR011990">
    <property type="entry name" value="TPR-like_helical_dom_sf"/>
</dbReference>
<dbReference type="SMART" id="SM00671">
    <property type="entry name" value="SEL1"/>
    <property type="match status" value="2"/>
</dbReference>
<dbReference type="InterPro" id="IPR006597">
    <property type="entry name" value="Sel1-like"/>
</dbReference>
<dbReference type="Gene3D" id="1.25.40.10">
    <property type="entry name" value="Tetratricopeptide repeat domain"/>
    <property type="match status" value="1"/>
</dbReference>